<sequence length="154" mass="17051">MLAYFCFLEQLLVEKMGTRAIAISLPFSCVLGLLSSMISSTMVKRRFVWVYAAVQFALVVLFAHIFYSLVVVHAVLSILLATFAGFGVAMSGSSILIEFLRWRRTWYAQSEQHNDSLAMTALGQFPRTVNSSLGGPRDNGRHNEAESSETFSGS</sequence>
<protein>
    <submittedName>
        <fullName evidence="3">Uncharacterized protein</fullName>
    </submittedName>
</protein>
<feature type="transmembrane region" description="Helical" evidence="2">
    <location>
        <begin position="20"/>
        <end position="40"/>
    </location>
</feature>
<dbReference type="PANTHER" id="PTHR46158:SF1">
    <property type="entry name" value="RING_U-BOX SUPERFAMILY PROTEIN"/>
    <property type="match status" value="1"/>
</dbReference>
<evidence type="ECO:0000313" key="3">
    <source>
        <dbReference type="EMBL" id="MBX13335.1"/>
    </source>
</evidence>
<feature type="region of interest" description="Disordered" evidence="1">
    <location>
        <begin position="131"/>
        <end position="154"/>
    </location>
</feature>
<keyword evidence="2" id="KW-1133">Transmembrane helix</keyword>
<evidence type="ECO:0000256" key="2">
    <source>
        <dbReference type="SAM" id="Phobius"/>
    </source>
</evidence>
<name>A0A2P2L5W5_RHIMU</name>
<feature type="transmembrane region" description="Helical" evidence="2">
    <location>
        <begin position="47"/>
        <end position="67"/>
    </location>
</feature>
<evidence type="ECO:0000256" key="1">
    <source>
        <dbReference type="SAM" id="MobiDB-lite"/>
    </source>
</evidence>
<proteinExistence type="predicted"/>
<keyword evidence="2" id="KW-0812">Transmembrane</keyword>
<dbReference type="AlphaFoldDB" id="A0A2P2L5W5"/>
<reference evidence="3" key="1">
    <citation type="submission" date="2018-02" db="EMBL/GenBank/DDBJ databases">
        <title>Rhizophora mucronata_Transcriptome.</title>
        <authorList>
            <person name="Meera S.P."/>
            <person name="Sreeshan A."/>
            <person name="Augustine A."/>
        </authorList>
    </citation>
    <scope>NUCLEOTIDE SEQUENCE</scope>
    <source>
        <tissue evidence="3">Leaf</tissue>
    </source>
</reference>
<feature type="transmembrane region" description="Helical" evidence="2">
    <location>
        <begin position="73"/>
        <end position="97"/>
    </location>
</feature>
<keyword evidence="2" id="KW-0472">Membrane</keyword>
<organism evidence="3">
    <name type="scientific">Rhizophora mucronata</name>
    <name type="common">Asiatic mangrove</name>
    <dbReference type="NCBI Taxonomy" id="61149"/>
    <lineage>
        <taxon>Eukaryota</taxon>
        <taxon>Viridiplantae</taxon>
        <taxon>Streptophyta</taxon>
        <taxon>Embryophyta</taxon>
        <taxon>Tracheophyta</taxon>
        <taxon>Spermatophyta</taxon>
        <taxon>Magnoliopsida</taxon>
        <taxon>eudicotyledons</taxon>
        <taxon>Gunneridae</taxon>
        <taxon>Pentapetalae</taxon>
        <taxon>rosids</taxon>
        <taxon>fabids</taxon>
        <taxon>Malpighiales</taxon>
        <taxon>Rhizophoraceae</taxon>
        <taxon>Rhizophora</taxon>
    </lineage>
</organism>
<dbReference type="PANTHER" id="PTHR46158">
    <property type="entry name" value="OS02G0165000 PROTEIN"/>
    <property type="match status" value="1"/>
</dbReference>
<accession>A0A2P2L5W5</accession>
<dbReference type="EMBL" id="GGEC01032851">
    <property type="protein sequence ID" value="MBX13335.1"/>
    <property type="molecule type" value="Transcribed_RNA"/>
</dbReference>